<dbReference type="InterPro" id="IPR001650">
    <property type="entry name" value="Helicase_C-like"/>
</dbReference>
<dbReference type="PROSITE" id="PS50967">
    <property type="entry name" value="HRDC"/>
    <property type="match status" value="1"/>
</dbReference>
<keyword evidence="11" id="KW-0539">Nucleus</keyword>
<dbReference type="Gene3D" id="1.10.150.80">
    <property type="entry name" value="HRDC domain"/>
    <property type="match status" value="1"/>
</dbReference>
<dbReference type="Proteomes" id="UP001279734">
    <property type="component" value="Unassembled WGS sequence"/>
</dbReference>
<evidence type="ECO:0000259" key="16">
    <source>
        <dbReference type="PROSITE" id="PS51194"/>
    </source>
</evidence>
<dbReference type="SMART" id="SM00490">
    <property type="entry name" value="HELICc"/>
    <property type="match status" value="1"/>
</dbReference>
<dbReference type="InterPro" id="IPR044876">
    <property type="entry name" value="HRDC_dom_sf"/>
</dbReference>
<evidence type="ECO:0000256" key="5">
    <source>
        <dbReference type="ARBA" id="ARBA00022801"/>
    </source>
</evidence>
<dbReference type="InterPro" id="IPR027417">
    <property type="entry name" value="P-loop_NTPase"/>
</dbReference>
<dbReference type="EMBL" id="BSYO01000038">
    <property type="protein sequence ID" value="GMH30728.1"/>
    <property type="molecule type" value="Genomic_DNA"/>
</dbReference>
<dbReference type="InterPro" id="IPR004589">
    <property type="entry name" value="DNA_helicase_ATP-dep_RecQ"/>
</dbReference>
<dbReference type="InterPro" id="IPR032284">
    <property type="entry name" value="RecQ_Zn-bd"/>
</dbReference>
<keyword evidence="3" id="KW-0479">Metal-binding</keyword>
<name>A0AAD3TKQ0_NEPGR</name>
<sequence length="701" mass="79049">MRSKNELLGELQNVEAELQNVQDQIKILLDEQEKLYERKSELKALLEESEVSRQLNDDGPSASLENWTGPFEWDSRVDDVRFNVFGISSYRANQREIINAVMSNRDVLVIMAAGGGKSLCYQLPAVLLDGITIVVSPLISLIQDQVMGLTALGVPTGMLTSTNSKDDKFIYKALEKCEGKLKILYVTPEKISKSKRFMSKLEKCHHAGCLSLIAIDEAHCCSQWGHDFRPDYKNLSILKTQFPNVPVIALTATATRKVQLDLMEMLCIPKCVKFVSTVNRPNLFYMVLEKSSVGKVVIDEIAEFINRSYPNNESGIVYCFSRRECEQVARELQERGIKAHYYHADMDAKNRESVHIGWSSGNLQVIVGTVAFGMGINKPDVRFVIHHSLSKSMETYYQESGRAGRDGLPAECLLYYRPADVPRQSSMVFYEKSGLQNLYDIVRYCQSMRGCRRVAFFRHFSEPLQDCDGMCDNCACSAEVREVDVSCHAKAVVSLLQDMQEIDQSVTILQLADKMKVKHKEIGPELKKNEIEQLIIQLVLDHVLKEEFQHTAYATNAYVALGPLAEQVLHEKKVVKLEISSGQDDKARSIKCAKQRPMASKMGIWLDELRKELASVHGGIFPHSVLSAQQIAMLADQKPDSMQQLEMIIGKVKTEKYGNRILEEINRSEKSEDLLHSVMGHGHETGRTSKKMKISKGAVKI</sequence>
<dbReference type="SUPFAM" id="SSF52540">
    <property type="entry name" value="P-loop containing nucleoside triphosphate hydrolases"/>
    <property type="match status" value="1"/>
</dbReference>
<dbReference type="CDD" id="cd18794">
    <property type="entry name" value="SF2_C_RecQ"/>
    <property type="match status" value="1"/>
</dbReference>
<dbReference type="GO" id="GO:0016592">
    <property type="term" value="C:mediator complex"/>
    <property type="evidence" value="ECO:0007669"/>
    <property type="project" value="TreeGrafter"/>
</dbReference>
<dbReference type="InterPro" id="IPR011545">
    <property type="entry name" value="DEAD/DEAH_box_helicase_dom"/>
</dbReference>
<evidence type="ECO:0000256" key="4">
    <source>
        <dbReference type="ARBA" id="ARBA00022741"/>
    </source>
</evidence>
<keyword evidence="9" id="KW-0413">Isomerase</keyword>
<dbReference type="PROSITE" id="PS51192">
    <property type="entry name" value="HELICASE_ATP_BIND_1"/>
    <property type="match status" value="1"/>
</dbReference>
<evidence type="ECO:0000256" key="13">
    <source>
        <dbReference type="SAM" id="MobiDB-lite"/>
    </source>
</evidence>
<comment type="caution">
    <text evidence="17">The sequence shown here is derived from an EMBL/GenBank/DDBJ whole genome shotgun (WGS) entry which is preliminary data.</text>
</comment>
<dbReference type="GO" id="GO:0009378">
    <property type="term" value="F:four-way junction helicase activity"/>
    <property type="evidence" value="ECO:0007669"/>
    <property type="project" value="TreeGrafter"/>
</dbReference>
<keyword evidence="8" id="KW-0238">DNA-binding</keyword>
<dbReference type="InterPro" id="IPR010997">
    <property type="entry name" value="HRDC-like_sf"/>
</dbReference>
<dbReference type="EC" id="5.6.2.4" evidence="11"/>
<evidence type="ECO:0000313" key="18">
    <source>
        <dbReference type="Proteomes" id="UP001279734"/>
    </source>
</evidence>
<evidence type="ECO:0000256" key="9">
    <source>
        <dbReference type="ARBA" id="ARBA00023235"/>
    </source>
</evidence>
<proteinExistence type="inferred from homology"/>
<keyword evidence="5 11" id="KW-0378">Hydrolase</keyword>
<evidence type="ECO:0000256" key="3">
    <source>
        <dbReference type="ARBA" id="ARBA00022723"/>
    </source>
</evidence>
<dbReference type="Gene3D" id="1.10.10.10">
    <property type="entry name" value="Winged helix-like DNA-binding domain superfamily/Winged helix DNA-binding domain"/>
    <property type="match status" value="1"/>
</dbReference>
<comment type="subcellular location">
    <subcellularLocation>
        <location evidence="11">Nucleus</location>
    </subcellularLocation>
</comment>
<feature type="coiled-coil region" evidence="12">
    <location>
        <begin position="4"/>
        <end position="49"/>
    </location>
</feature>
<dbReference type="FunFam" id="3.40.50.300:FF:001544">
    <property type="entry name" value="ATP-dependent DNA helicase"/>
    <property type="match status" value="1"/>
</dbReference>
<keyword evidence="4 11" id="KW-0547">Nucleotide-binding</keyword>
<evidence type="ECO:0000256" key="10">
    <source>
        <dbReference type="ARBA" id="ARBA00034617"/>
    </source>
</evidence>
<feature type="domain" description="Helicase ATP-binding" evidence="15">
    <location>
        <begin position="98"/>
        <end position="272"/>
    </location>
</feature>
<keyword evidence="6 11" id="KW-0347">Helicase</keyword>
<evidence type="ECO:0000256" key="6">
    <source>
        <dbReference type="ARBA" id="ARBA00022806"/>
    </source>
</evidence>
<comment type="similarity">
    <text evidence="2 11">Belongs to the helicase family. RecQ subfamily.</text>
</comment>
<dbReference type="CDD" id="cd18015">
    <property type="entry name" value="DEXHc_RecQ1"/>
    <property type="match status" value="1"/>
</dbReference>
<evidence type="ECO:0000256" key="2">
    <source>
        <dbReference type="ARBA" id="ARBA00005446"/>
    </source>
</evidence>
<evidence type="ECO:0000256" key="12">
    <source>
        <dbReference type="SAM" id="Coils"/>
    </source>
</evidence>
<evidence type="ECO:0000256" key="8">
    <source>
        <dbReference type="ARBA" id="ARBA00023125"/>
    </source>
</evidence>
<dbReference type="FunFam" id="1.10.10.10:FF:000510">
    <property type="entry name" value="ATP-dependent DNA helicase"/>
    <property type="match status" value="1"/>
</dbReference>
<dbReference type="GO" id="GO:0003677">
    <property type="term" value="F:DNA binding"/>
    <property type="evidence" value="ECO:0007669"/>
    <property type="project" value="UniProtKB-KW"/>
</dbReference>
<dbReference type="InterPro" id="IPR002121">
    <property type="entry name" value="HRDC_dom"/>
</dbReference>
<dbReference type="AlphaFoldDB" id="A0AAD3TKQ0"/>
<comment type="cofactor">
    <cofactor evidence="1">
        <name>Mg(2+)</name>
        <dbReference type="ChEBI" id="CHEBI:18420"/>
    </cofactor>
</comment>
<dbReference type="GO" id="GO:0005524">
    <property type="term" value="F:ATP binding"/>
    <property type="evidence" value="ECO:0007669"/>
    <property type="project" value="UniProtKB-KW"/>
</dbReference>
<organism evidence="17 18">
    <name type="scientific">Nepenthes gracilis</name>
    <name type="common">Slender pitcher plant</name>
    <dbReference type="NCBI Taxonomy" id="150966"/>
    <lineage>
        <taxon>Eukaryota</taxon>
        <taxon>Viridiplantae</taxon>
        <taxon>Streptophyta</taxon>
        <taxon>Embryophyta</taxon>
        <taxon>Tracheophyta</taxon>
        <taxon>Spermatophyta</taxon>
        <taxon>Magnoliopsida</taxon>
        <taxon>eudicotyledons</taxon>
        <taxon>Gunneridae</taxon>
        <taxon>Pentapetalae</taxon>
        <taxon>Caryophyllales</taxon>
        <taxon>Nepenthaceae</taxon>
        <taxon>Nepenthes</taxon>
    </lineage>
</organism>
<dbReference type="NCBIfam" id="TIGR00614">
    <property type="entry name" value="recQ_fam"/>
    <property type="match status" value="1"/>
</dbReference>
<evidence type="ECO:0000256" key="1">
    <source>
        <dbReference type="ARBA" id="ARBA00001946"/>
    </source>
</evidence>
<evidence type="ECO:0000256" key="11">
    <source>
        <dbReference type="RuleBase" id="RU364117"/>
    </source>
</evidence>
<evidence type="ECO:0000256" key="7">
    <source>
        <dbReference type="ARBA" id="ARBA00022840"/>
    </source>
</evidence>
<evidence type="ECO:0000259" key="15">
    <source>
        <dbReference type="PROSITE" id="PS51192"/>
    </source>
</evidence>
<dbReference type="InterPro" id="IPR014001">
    <property type="entry name" value="Helicase_ATP-bd"/>
</dbReference>
<dbReference type="Pfam" id="PF00270">
    <property type="entry name" value="DEAD"/>
    <property type="match status" value="1"/>
</dbReference>
<dbReference type="SUPFAM" id="SSF47819">
    <property type="entry name" value="HRDC-like"/>
    <property type="match status" value="1"/>
</dbReference>
<comment type="catalytic activity">
    <reaction evidence="11">
        <text>ATP + H2O = ADP + phosphate + H(+)</text>
        <dbReference type="Rhea" id="RHEA:13065"/>
        <dbReference type="ChEBI" id="CHEBI:15377"/>
        <dbReference type="ChEBI" id="CHEBI:15378"/>
        <dbReference type="ChEBI" id="CHEBI:30616"/>
        <dbReference type="ChEBI" id="CHEBI:43474"/>
        <dbReference type="ChEBI" id="CHEBI:456216"/>
    </reaction>
</comment>
<dbReference type="InterPro" id="IPR036388">
    <property type="entry name" value="WH-like_DNA-bd_sf"/>
</dbReference>
<dbReference type="SMART" id="SM00487">
    <property type="entry name" value="DEXDc"/>
    <property type="match status" value="1"/>
</dbReference>
<feature type="domain" description="HRDC" evidence="14">
    <location>
        <begin position="596"/>
        <end position="675"/>
    </location>
</feature>
<dbReference type="Pfam" id="PF16124">
    <property type="entry name" value="RecQ_Zn_bind"/>
    <property type="match status" value="1"/>
</dbReference>
<evidence type="ECO:0000313" key="17">
    <source>
        <dbReference type="EMBL" id="GMH30728.1"/>
    </source>
</evidence>
<protein>
    <recommendedName>
        <fullName evidence="11">ATP-dependent DNA helicase</fullName>
        <ecNumber evidence="11">5.6.2.4</ecNumber>
    </recommendedName>
</protein>
<comment type="catalytic activity">
    <reaction evidence="10 11">
        <text>Couples ATP hydrolysis with the unwinding of duplex DNA by translocating in the 3'-5' direction.</text>
        <dbReference type="EC" id="5.6.2.4"/>
    </reaction>
</comment>
<feature type="domain" description="Helicase C-terminal" evidence="16">
    <location>
        <begin position="297"/>
        <end position="449"/>
    </location>
</feature>
<keyword evidence="12" id="KW-0175">Coiled coil</keyword>
<keyword evidence="18" id="KW-1185">Reference proteome</keyword>
<dbReference type="Gene3D" id="3.40.50.300">
    <property type="entry name" value="P-loop containing nucleotide triphosphate hydrolases"/>
    <property type="match status" value="2"/>
</dbReference>
<accession>A0AAD3TKQ0</accession>
<dbReference type="FunFam" id="3.40.50.300:FF:001215">
    <property type="entry name" value="ATP-dependent DNA helicase"/>
    <property type="match status" value="1"/>
</dbReference>
<evidence type="ECO:0000259" key="14">
    <source>
        <dbReference type="PROSITE" id="PS50967"/>
    </source>
</evidence>
<reference evidence="17" key="1">
    <citation type="submission" date="2023-05" db="EMBL/GenBank/DDBJ databases">
        <title>Nepenthes gracilis genome sequencing.</title>
        <authorList>
            <person name="Fukushima K."/>
        </authorList>
    </citation>
    <scope>NUCLEOTIDE SEQUENCE</scope>
    <source>
        <strain evidence="17">SING2019-196</strain>
    </source>
</reference>
<gene>
    <name evidence="17" type="ORF">Nepgr_032571</name>
</gene>
<dbReference type="GO" id="GO:0000724">
    <property type="term" value="P:double-strand break repair via homologous recombination"/>
    <property type="evidence" value="ECO:0007669"/>
    <property type="project" value="TreeGrafter"/>
</dbReference>
<keyword evidence="7 11" id="KW-0067">ATP-binding</keyword>
<dbReference type="GO" id="GO:0016787">
    <property type="term" value="F:hydrolase activity"/>
    <property type="evidence" value="ECO:0007669"/>
    <property type="project" value="UniProtKB-KW"/>
</dbReference>
<dbReference type="PANTHER" id="PTHR13710">
    <property type="entry name" value="DNA HELICASE RECQ FAMILY MEMBER"/>
    <property type="match status" value="1"/>
</dbReference>
<dbReference type="Pfam" id="PF00570">
    <property type="entry name" value="HRDC"/>
    <property type="match status" value="1"/>
</dbReference>
<dbReference type="Pfam" id="PF00271">
    <property type="entry name" value="Helicase_C"/>
    <property type="match status" value="1"/>
</dbReference>
<dbReference type="GO" id="GO:0046872">
    <property type="term" value="F:metal ion binding"/>
    <property type="evidence" value="ECO:0007669"/>
    <property type="project" value="UniProtKB-KW"/>
</dbReference>
<dbReference type="GO" id="GO:0043138">
    <property type="term" value="F:3'-5' DNA helicase activity"/>
    <property type="evidence" value="ECO:0007669"/>
    <property type="project" value="UniProtKB-EC"/>
</dbReference>
<feature type="region of interest" description="Disordered" evidence="13">
    <location>
        <begin position="680"/>
        <end position="701"/>
    </location>
</feature>
<dbReference type="PANTHER" id="PTHR13710:SF105">
    <property type="entry name" value="ATP-DEPENDENT DNA HELICASE Q1"/>
    <property type="match status" value="1"/>
</dbReference>
<dbReference type="PROSITE" id="PS51194">
    <property type="entry name" value="HELICASE_CTER"/>
    <property type="match status" value="1"/>
</dbReference>
<dbReference type="GO" id="GO:0005694">
    <property type="term" value="C:chromosome"/>
    <property type="evidence" value="ECO:0007669"/>
    <property type="project" value="TreeGrafter"/>
</dbReference>
<dbReference type="GO" id="GO:0005737">
    <property type="term" value="C:cytoplasm"/>
    <property type="evidence" value="ECO:0007669"/>
    <property type="project" value="TreeGrafter"/>
</dbReference>